<gene>
    <name evidence="2" type="ORF">PsYK624_001770</name>
</gene>
<feature type="region of interest" description="Disordered" evidence="1">
    <location>
        <begin position="210"/>
        <end position="255"/>
    </location>
</feature>
<dbReference type="PANTHER" id="PTHR15615:SF108">
    <property type="entry name" value="PROTEIN CNPPD1"/>
    <property type="match status" value="1"/>
</dbReference>
<dbReference type="GO" id="GO:0016538">
    <property type="term" value="F:cyclin-dependent protein serine/threonine kinase regulator activity"/>
    <property type="evidence" value="ECO:0007669"/>
    <property type="project" value="TreeGrafter"/>
</dbReference>
<reference evidence="2 3" key="1">
    <citation type="submission" date="2021-08" db="EMBL/GenBank/DDBJ databases">
        <title>Draft Genome Sequence of Phanerochaete sordida strain YK-624.</title>
        <authorList>
            <person name="Mori T."/>
            <person name="Dohra H."/>
            <person name="Suzuki T."/>
            <person name="Kawagishi H."/>
            <person name="Hirai H."/>
        </authorList>
    </citation>
    <scope>NUCLEOTIDE SEQUENCE [LARGE SCALE GENOMIC DNA]</scope>
    <source>
        <strain evidence="2 3">YK-624</strain>
    </source>
</reference>
<feature type="compositionally biased region" description="Pro residues" evidence="1">
    <location>
        <begin position="245"/>
        <end position="255"/>
    </location>
</feature>
<dbReference type="AlphaFoldDB" id="A0A9P3L7X7"/>
<evidence type="ECO:0008006" key="4">
    <source>
        <dbReference type="Google" id="ProtNLM"/>
    </source>
</evidence>
<evidence type="ECO:0000256" key="1">
    <source>
        <dbReference type="SAM" id="MobiDB-lite"/>
    </source>
</evidence>
<keyword evidence="3" id="KW-1185">Reference proteome</keyword>
<dbReference type="OrthoDB" id="286814at2759"/>
<dbReference type="GO" id="GO:0000307">
    <property type="term" value="C:cyclin-dependent protein kinase holoenzyme complex"/>
    <property type="evidence" value="ECO:0007669"/>
    <property type="project" value="TreeGrafter"/>
</dbReference>
<dbReference type="CDD" id="cd20557">
    <property type="entry name" value="CYCLIN_ScPCL1-like"/>
    <property type="match status" value="1"/>
</dbReference>
<evidence type="ECO:0000313" key="2">
    <source>
        <dbReference type="EMBL" id="GJE84102.1"/>
    </source>
</evidence>
<dbReference type="InterPro" id="IPR013922">
    <property type="entry name" value="Cyclin_PHO80-like"/>
</dbReference>
<dbReference type="GO" id="GO:0019901">
    <property type="term" value="F:protein kinase binding"/>
    <property type="evidence" value="ECO:0007669"/>
    <property type="project" value="InterPro"/>
</dbReference>
<dbReference type="Gene3D" id="1.10.472.10">
    <property type="entry name" value="Cyclin-like"/>
    <property type="match status" value="1"/>
</dbReference>
<feature type="compositionally biased region" description="Basic and acidic residues" evidence="1">
    <location>
        <begin position="594"/>
        <end position="606"/>
    </location>
</feature>
<protein>
    <recommendedName>
        <fullName evidence="4">Cyclin N-terminal domain-containing protein</fullName>
    </recommendedName>
</protein>
<comment type="caution">
    <text evidence="2">The sequence shown here is derived from an EMBL/GenBank/DDBJ whole genome shotgun (WGS) entry which is preliminary data.</text>
</comment>
<organism evidence="2 3">
    <name type="scientific">Phanerochaete sordida</name>
    <dbReference type="NCBI Taxonomy" id="48140"/>
    <lineage>
        <taxon>Eukaryota</taxon>
        <taxon>Fungi</taxon>
        <taxon>Dikarya</taxon>
        <taxon>Basidiomycota</taxon>
        <taxon>Agaricomycotina</taxon>
        <taxon>Agaricomycetes</taxon>
        <taxon>Polyporales</taxon>
        <taxon>Phanerochaetaceae</taxon>
        <taxon>Phanerochaete</taxon>
    </lineage>
</organism>
<dbReference type="PANTHER" id="PTHR15615">
    <property type="match status" value="1"/>
</dbReference>
<feature type="region of interest" description="Disordered" evidence="1">
    <location>
        <begin position="693"/>
        <end position="727"/>
    </location>
</feature>
<accession>A0A9P3L7X7</accession>
<dbReference type="Proteomes" id="UP000703269">
    <property type="component" value="Unassembled WGS sequence"/>
</dbReference>
<sequence>MPVPVPVYTKQPAHPVIKSNRAHAGDSHTVRPSVFQSLTNSLPQPPQGPPPAFASREEWISSLPSWRRNKPRRIWEEDVRSGDLSRQGFHEGLAAAGNAVASKGAPAQAGIPPVSTLLASADRLNRPATHAMYDTLDEDVDDAMSSGDSVLGWHGEDTTQYTDDEDMSVELASDSGSVACTTGSSHMMRGDDDMDFGAAYPANYERGAFSPVYEDSSPERDLGSSPLGPSTPFGDYVDRAVASQPAPPTHHVPVDPAPQPQYAYADDYCRAQCYQCQDYAPQEQAVQQAPPAPEPVQTPTASITYKKLAEPLAEWVANFVWKVCTTGMSMPSKYAQPDAYPAKRYSSQPPSHLARSTHSMLLSTLLQPSAVFLAMWYIVRLPVFFGPVSLGPADVREMRFRAELLGEPHMPLDRDAIESFAPFRLVLLGCMLANKWLDDHTFSNKTWHTISNVPVRSLNKLESLALDIFDHDLSVPTDDWSHWLKKIQAYHASLSSPAFPQPISRPSTSPHNIVRRALEDLVNVTVAADAHVINGTPEPVFFSLDEQKKEAFDARCNEEDIDVLEIDLDEDGPLREEYLPKRRISAASNTRPTRPQERPGDVDKHLPPPAKWSPAADEPIFRYNARAQQYVAPQPISHGRAAAAPAPPPAPFHQALDMSRRIWPAEEPLARHSYPAPHVPVYAAHAAYPAYDYRYAQPPPPPPPQSHSRSQSLSYGNAAGQPQGHYRSYSQAHYDNDLVYSHPRLPAHLPPPAQWPAPYNQALFPPLYDSYLYDFRSQPLVKV</sequence>
<feature type="region of interest" description="Disordered" evidence="1">
    <location>
        <begin position="577"/>
        <end position="615"/>
    </location>
</feature>
<name>A0A9P3L7X7_9APHY</name>
<dbReference type="EMBL" id="BPQB01000001">
    <property type="protein sequence ID" value="GJE84102.1"/>
    <property type="molecule type" value="Genomic_DNA"/>
</dbReference>
<evidence type="ECO:0000313" key="3">
    <source>
        <dbReference type="Proteomes" id="UP000703269"/>
    </source>
</evidence>
<proteinExistence type="predicted"/>
<dbReference type="GO" id="GO:0005634">
    <property type="term" value="C:nucleus"/>
    <property type="evidence" value="ECO:0007669"/>
    <property type="project" value="TreeGrafter"/>
</dbReference>
<feature type="compositionally biased region" description="Polar residues" evidence="1">
    <location>
        <begin position="706"/>
        <end position="715"/>
    </location>
</feature>